<gene>
    <name evidence="1" type="ORF">AALT52_01220</name>
</gene>
<evidence type="ECO:0000313" key="2">
    <source>
        <dbReference type="Proteomes" id="UP001565236"/>
    </source>
</evidence>
<reference evidence="1 2" key="1">
    <citation type="submission" date="2024-03" db="EMBL/GenBank/DDBJ databases">
        <title>Mouse gut bacterial collection (mGBC) of GemPharmatech.</title>
        <authorList>
            <person name="He Y."/>
            <person name="Dong L."/>
            <person name="Wu D."/>
            <person name="Gao X."/>
            <person name="Lin Z."/>
        </authorList>
    </citation>
    <scope>NUCLEOTIDE SEQUENCE [LARGE SCALE GENOMIC DNA]</scope>
    <source>
        <strain evidence="1 2">15-30</strain>
    </source>
</reference>
<dbReference type="EMBL" id="JBCLUF010000003">
    <property type="protein sequence ID" value="MEY8661519.1"/>
    <property type="molecule type" value="Genomic_DNA"/>
</dbReference>
<dbReference type="Proteomes" id="UP001565236">
    <property type="component" value="Unassembled WGS sequence"/>
</dbReference>
<keyword evidence="2" id="KW-1185">Reference proteome</keyword>
<dbReference type="RefSeq" id="WP_369940272.1">
    <property type="nucleotide sequence ID" value="NZ_JBCLUF010000003.1"/>
</dbReference>
<protein>
    <recommendedName>
        <fullName evidence="3">Replication initiation protein</fullName>
    </recommendedName>
</protein>
<accession>A0ABV4DMN3</accession>
<organism evidence="1 2">
    <name type="scientific">Ligilactobacillus faecis</name>
    <dbReference type="NCBI Taxonomy" id="762833"/>
    <lineage>
        <taxon>Bacteria</taxon>
        <taxon>Bacillati</taxon>
        <taxon>Bacillota</taxon>
        <taxon>Bacilli</taxon>
        <taxon>Lactobacillales</taxon>
        <taxon>Lactobacillaceae</taxon>
        <taxon>Ligilactobacillus</taxon>
    </lineage>
</organism>
<comment type="caution">
    <text evidence="1">The sequence shown here is derived from an EMBL/GenBank/DDBJ whole genome shotgun (WGS) entry which is preliminary data.</text>
</comment>
<evidence type="ECO:0008006" key="3">
    <source>
        <dbReference type="Google" id="ProtNLM"/>
    </source>
</evidence>
<sequence length="444" mass="51069">MSKKTITGNRFPYVLIDKLREDYSLRKISLSEGIVMLFCCNFADPDTGIVSWEGKTEKYEVLSANPTTNFYRAIGLVTELKRSATYSAVKNLLNLGYIRYNVEKNHYVVSAIEELSTLLRLPRNKQKKLSAEKREQLKYFRVPFYMFDTSLLSFIIASKKLSYLLSLLDMFKLISQHLGSFGDKRYFDDKALSLEFKIDDLKKMLQAPFSKSPVSAQTVTKVFIGYFSEICDSVLPFGETHLSGTFIKKIRFNFSKKIVNDIDIFARKEELTALSKHLSTTKKDDLILDTDYKIQLATHCFCDYNSEFWSSVLNDKKYKKLVYDLSIELKSSGIRDLRRNLFLKSAMTFDSYLSDLSPSINVNQNLLTSLAQKAIQQTVLGNLRGLAEREFANNIHDEYNALKYQLQQQATIEQVTQKNSIPEAQNSHLQRQWLALTNSRALLA</sequence>
<proteinExistence type="predicted"/>
<evidence type="ECO:0000313" key="1">
    <source>
        <dbReference type="EMBL" id="MEY8661519.1"/>
    </source>
</evidence>
<name>A0ABV4DMN3_9LACO</name>